<organism evidence="1 2">
    <name type="scientific">Pleurotus cornucopiae</name>
    <name type="common">Cornucopia mushroom</name>
    <dbReference type="NCBI Taxonomy" id="5321"/>
    <lineage>
        <taxon>Eukaryota</taxon>
        <taxon>Fungi</taxon>
        <taxon>Dikarya</taxon>
        <taxon>Basidiomycota</taxon>
        <taxon>Agaricomycotina</taxon>
        <taxon>Agaricomycetes</taxon>
        <taxon>Agaricomycetidae</taxon>
        <taxon>Agaricales</taxon>
        <taxon>Pleurotineae</taxon>
        <taxon>Pleurotaceae</taxon>
        <taxon>Pleurotus</taxon>
    </lineage>
</organism>
<keyword evidence="2" id="KW-1185">Reference proteome</keyword>
<evidence type="ECO:0000313" key="2">
    <source>
        <dbReference type="Proteomes" id="UP000824881"/>
    </source>
</evidence>
<dbReference type="EMBL" id="WQMT02000007">
    <property type="protein sequence ID" value="KAG9220258.1"/>
    <property type="molecule type" value="Genomic_DNA"/>
</dbReference>
<dbReference type="Proteomes" id="UP000824881">
    <property type="component" value="Unassembled WGS sequence"/>
</dbReference>
<reference evidence="1 2" key="1">
    <citation type="journal article" date="2021" name="Appl. Environ. Microbiol.">
        <title>Genetic linkage and physical mapping for an oyster mushroom Pleurotus cornucopiae and QTL analysis for the trait cap color.</title>
        <authorList>
            <person name="Zhang Y."/>
            <person name="Gao W."/>
            <person name="Sonnenberg A."/>
            <person name="Chen Q."/>
            <person name="Zhang J."/>
            <person name="Huang C."/>
        </authorList>
    </citation>
    <scope>NUCLEOTIDE SEQUENCE [LARGE SCALE GENOMIC DNA]</scope>
    <source>
        <strain evidence="1">CCMSSC00406</strain>
    </source>
</reference>
<comment type="caution">
    <text evidence="1">The sequence shown here is derived from an EMBL/GenBank/DDBJ whole genome shotgun (WGS) entry which is preliminary data.</text>
</comment>
<gene>
    <name evidence="1" type="ORF">CCMSSC00406_0006323</name>
</gene>
<name>A0ACB7IRV7_PLECO</name>
<protein>
    <submittedName>
        <fullName evidence="1">Uncharacterized protein</fullName>
    </submittedName>
</protein>
<sequence>MVRATLLHDSLLPVSPQHASKSDYGSLLRTNVLPSEAERVACIERLVLYQKRLDAISVDGDEATITEDLQRHLDEMRLVLSPLRKINQDILYTIFLWYVRMDHESIDAFDIRPAPWDLSLVCQSWRELALSISKLWGYLQIGAPA</sequence>
<evidence type="ECO:0000313" key="1">
    <source>
        <dbReference type="EMBL" id="KAG9220258.1"/>
    </source>
</evidence>
<proteinExistence type="predicted"/>
<accession>A0ACB7IRV7</accession>